<keyword evidence="1" id="KW-0812">Transmembrane</keyword>
<reference evidence="2 3" key="1">
    <citation type="submission" date="2019-02" db="EMBL/GenBank/DDBJ databases">
        <title>Isolation and identification of novel species under the genus Muribaculum.</title>
        <authorList>
            <person name="Miyake S."/>
            <person name="Ding Y."/>
            <person name="Low A."/>
            <person name="Soh M."/>
            <person name="Seedorf H."/>
        </authorList>
    </citation>
    <scope>NUCLEOTIDE SEQUENCE [LARGE SCALE GENOMIC DNA]</scope>
    <source>
        <strain evidence="2 3">TLL-A4</strain>
    </source>
</reference>
<dbReference type="RefSeq" id="WP_136410408.1">
    <property type="nucleotide sequence ID" value="NZ_CP039393.1"/>
</dbReference>
<evidence type="ECO:0000256" key="1">
    <source>
        <dbReference type="SAM" id="Phobius"/>
    </source>
</evidence>
<feature type="transmembrane region" description="Helical" evidence="1">
    <location>
        <begin position="88"/>
        <end position="110"/>
    </location>
</feature>
<protein>
    <submittedName>
        <fullName evidence="2">Uncharacterized protein</fullName>
    </submittedName>
</protein>
<dbReference type="AlphaFoldDB" id="A0A4P7VKT9"/>
<gene>
    <name evidence="2" type="ORF">E7746_07735</name>
</gene>
<name>A0A4P7VKT9_9BACT</name>
<dbReference type="Proteomes" id="UP000297031">
    <property type="component" value="Chromosome"/>
</dbReference>
<keyword evidence="1" id="KW-0472">Membrane</keyword>
<sequence>MNEEIYQIKQLLNLYYSGLSSQIDEKCLDRYFADMKSVPEELIVDRDLYIASRKRPHIEVPEDLGPQLGLLIDHLERQEHTHNRGRRWITTGSVAAGVAIVISLATFFFFGSESNPYEITDPQIASFETEKALLEVSASLKRADKQMALVNDEITKIGILYNDFLNANNDEVK</sequence>
<dbReference type="OrthoDB" id="1100829at2"/>
<keyword evidence="1" id="KW-1133">Transmembrane helix</keyword>
<organism evidence="2 3">
    <name type="scientific">Muribaculum gordoncarteri</name>
    <dbReference type="NCBI Taxonomy" id="2530390"/>
    <lineage>
        <taxon>Bacteria</taxon>
        <taxon>Pseudomonadati</taxon>
        <taxon>Bacteroidota</taxon>
        <taxon>Bacteroidia</taxon>
        <taxon>Bacteroidales</taxon>
        <taxon>Muribaculaceae</taxon>
        <taxon>Muribaculum</taxon>
    </lineage>
</organism>
<keyword evidence="3" id="KW-1185">Reference proteome</keyword>
<accession>A0A4P7VKT9</accession>
<evidence type="ECO:0000313" key="3">
    <source>
        <dbReference type="Proteomes" id="UP000297031"/>
    </source>
</evidence>
<proteinExistence type="predicted"/>
<dbReference type="EMBL" id="CP039393">
    <property type="protein sequence ID" value="QCD35786.1"/>
    <property type="molecule type" value="Genomic_DNA"/>
</dbReference>
<evidence type="ECO:0000313" key="2">
    <source>
        <dbReference type="EMBL" id="QCD35786.1"/>
    </source>
</evidence>
<dbReference type="KEGG" id="mgod:E7746_07735"/>